<sequence length="390" mass="39776">MLPASLRPARVQVGAPVRAAVAASVAVTCLGLAACGATEHPSTALTGAQVDQSAGASDGGARAGDPETTGTTSGTSERRCVGPATAVANGTVAPVATGTTPNLPVTYTDSRGKQLTITRAERVLALDVAGTIASTVHALGLGDRLVGRDVSTGIPELADRPVVTHNGHELNAEAILDLAPDLVVTDYSIGPLEVQMQIEESGVPVVILSSLRNRSTIAPQIREVAGVFGLPDLGDQLANRVEADIAAAEARIAALAPADPAQRLRMAFLYLRGTAGVYSWLGKGSGADDLITSLRGIDVASELGIPGSRPINAEGLVKSDPDLFLMMSHGLESVGGVTGLQKVPGIADTDAGRAGCVVDMVDYQILSFGPQFPATLDALATAVYEQAAPR</sequence>
<reference evidence="4 5" key="1">
    <citation type="journal article" date="2019" name="Int. J. Syst. Evol. Microbiol.">
        <title>The Global Catalogue of Microorganisms (GCM) 10K type strain sequencing project: providing services to taxonomists for standard genome sequencing and annotation.</title>
        <authorList>
            <consortium name="The Broad Institute Genomics Platform"/>
            <consortium name="The Broad Institute Genome Sequencing Center for Infectious Disease"/>
            <person name="Wu L."/>
            <person name="Ma J."/>
        </authorList>
    </citation>
    <scope>NUCLEOTIDE SEQUENCE [LARGE SCALE GENOMIC DNA]</scope>
    <source>
        <strain evidence="4 5">JCM 10671</strain>
    </source>
</reference>
<dbReference type="SUPFAM" id="SSF53807">
    <property type="entry name" value="Helical backbone' metal receptor"/>
    <property type="match status" value="1"/>
</dbReference>
<protein>
    <submittedName>
        <fullName evidence="4">Hemin ABC transporter substrate-binding protein</fullName>
    </submittedName>
</protein>
<accession>A0ABN1GXU0</accession>
<dbReference type="Proteomes" id="UP001500957">
    <property type="component" value="Unassembled WGS sequence"/>
</dbReference>
<keyword evidence="5" id="KW-1185">Reference proteome</keyword>
<evidence type="ECO:0000259" key="3">
    <source>
        <dbReference type="PROSITE" id="PS50983"/>
    </source>
</evidence>
<dbReference type="InterPro" id="IPR050902">
    <property type="entry name" value="ABC_Transporter_SBP"/>
</dbReference>
<proteinExistence type="inferred from homology"/>
<gene>
    <name evidence="4" type="ORF">GCM10009547_27500</name>
</gene>
<dbReference type="Gene3D" id="3.40.50.1980">
    <property type="entry name" value="Nitrogenase molybdenum iron protein domain"/>
    <property type="match status" value="2"/>
</dbReference>
<dbReference type="PANTHER" id="PTHR30535">
    <property type="entry name" value="VITAMIN B12-BINDING PROTEIN"/>
    <property type="match status" value="1"/>
</dbReference>
<evidence type="ECO:0000313" key="5">
    <source>
        <dbReference type="Proteomes" id="UP001500957"/>
    </source>
</evidence>
<dbReference type="RefSeq" id="WP_344605643.1">
    <property type="nucleotide sequence ID" value="NZ_BAAAHE010000021.1"/>
</dbReference>
<evidence type="ECO:0000256" key="1">
    <source>
        <dbReference type="ARBA" id="ARBA00008814"/>
    </source>
</evidence>
<comment type="caution">
    <text evidence="4">The sequence shown here is derived from an EMBL/GenBank/DDBJ whole genome shotgun (WGS) entry which is preliminary data.</text>
</comment>
<dbReference type="Pfam" id="PF01497">
    <property type="entry name" value="Peripla_BP_2"/>
    <property type="match status" value="1"/>
</dbReference>
<evidence type="ECO:0000313" key="4">
    <source>
        <dbReference type="EMBL" id="GAA0622980.1"/>
    </source>
</evidence>
<organism evidence="4 5">
    <name type="scientific">Sporichthya brevicatena</name>
    <dbReference type="NCBI Taxonomy" id="171442"/>
    <lineage>
        <taxon>Bacteria</taxon>
        <taxon>Bacillati</taxon>
        <taxon>Actinomycetota</taxon>
        <taxon>Actinomycetes</taxon>
        <taxon>Sporichthyales</taxon>
        <taxon>Sporichthyaceae</taxon>
        <taxon>Sporichthya</taxon>
    </lineage>
</organism>
<dbReference type="PROSITE" id="PS51257">
    <property type="entry name" value="PROKAR_LIPOPROTEIN"/>
    <property type="match status" value="1"/>
</dbReference>
<name>A0ABN1GXU0_9ACTN</name>
<feature type="region of interest" description="Disordered" evidence="2">
    <location>
        <begin position="50"/>
        <end position="78"/>
    </location>
</feature>
<dbReference type="PANTHER" id="PTHR30535:SF4">
    <property type="entry name" value="HEMIN-BINDING PERIPLASMIC PROTEIN HMUT"/>
    <property type="match status" value="1"/>
</dbReference>
<dbReference type="InterPro" id="IPR002491">
    <property type="entry name" value="ABC_transptr_periplasmic_BD"/>
</dbReference>
<evidence type="ECO:0000256" key="2">
    <source>
        <dbReference type="SAM" id="MobiDB-lite"/>
    </source>
</evidence>
<dbReference type="EMBL" id="BAAAHE010000021">
    <property type="protein sequence ID" value="GAA0622980.1"/>
    <property type="molecule type" value="Genomic_DNA"/>
</dbReference>
<comment type="similarity">
    <text evidence="1">Belongs to the bacterial solute-binding protein 8 family.</text>
</comment>
<feature type="domain" description="Fe/B12 periplasmic-binding" evidence="3">
    <location>
        <begin position="124"/>
        <end position="390"/>
    </location>
</feature>
<dbReference type="PROSITE" id="PS50983">
    <property type="entry name" value="FE_B12_PBP"/>
    <property type="match status" value="1"/>
</dbReference>